<evidence type="ECO:0000313" key="3">
    <source>
        <dbReference type="EMBL" id="TCD71261.1"/>
    </source>
</evidence>
<dbReference type="CDD" id="cd04514">
    <property type="entry name" value="Taspase1_like"/>
    <property type="match status" value="1"/>
</dbReference>
<name>A0A4R0RR43_9APHY</name>
<evidence type="ECO:0008006" key="5">
    <source>
        <dbReference type="Google" id="ProtNLM"/>
    </source>
</evidence>
<dbReference type="AlphaFoldDB" id="A0A4R0RR43"/>
<comment type="caution">
    <text evidence="3">The sequence shown here is derived from an EMBL/GenBank/DDBJ whole genome shotgun (WGS) entry which is preliminary data.</text>
</comment>
<accession>A0A4R0RR43</accession>
<dbReference type="InterPro" id="IPR000246">
    <property type="entry name" value="Peptidase_T2"/>
</dbReference>
<sequence>MLLDCAHHSRRLPFDWPNPTVWARACKTALSGLKRGDRALAAVEQAIIVLEDDPCLNAGFGSNLTVNGSVECDAAVMDGSTGDFGSVGAVSGVKNPIAAACAVLEHGRSRDILGRIPPLMLVSQGAREFAERRDVTCVPAEALISERSRQDWDRWKSRLDAAQSQSAPATSTLDSSGLHDIQDTVGAVALDTTSSLAAGVSRQVRPPFCSAYSPPMR</sequence>
<dbReference type="Pfam" id="PF01112">
    <property type="entry name" value="Asparaginase_2"/>
    <property type="match status" value="1"/>
</dbReference>
<evidence type="ECO:0000256" key="2">
    <source>
        <dbReference type="PIRSR" id="PIRSR600246-3"/>
    </source>
</evidence>
<dbReference type="GO" id="GO:0004298">
    <property type="term" value="F:threonine-type endopeptidase activity"/>
    <property type="evidence" value="ECO:0007669"/>
    <property type="project" value="InterPro"/>
</dbReference>
<dbReference type="STRING" id="92696.A0A4R0RR43"/>
<dbReference type="PANTHER" id="PTHR10188:SF8">
    <property type="entry name" value="THREONINE ASPARTASE 1"/>
    <property type="match status" value="1"/>
</dbReference>
<dbReference type="InterPro" id="IPR037464">
    <property type="entry name" value="Taspase1"/>
</dbReference>
<dbReference type="PANTHER" id="PTHR10188">
    <property type="entry name" value="L-ASPARAGINASE"/>
    <property type="match status" value="1"/>
</dbReference>
<reference evidence="3 4" key="1">
    <citation type="submission" date="2018-11" db="EMBL/GenBank/DDBJ databases">
        <title>Genome assembly of Steccherinum ochraceum LE-BIN_3174, the white-rot fungus of the Steccherinaceae family (The Residual Polyporoid clade, Polyporales, Basidiomycota).</title>
        <authorList>
            <person name="Fedorova T.V."/>
            <person name="Glazunova O.A."/>
            <person name="Landesman E.O."/>
            <person name="Moiseenko K.V."/>
            <person name="Psurtseva N.V."/>
            <person name="Savinova O.S."/>
            <person name="Shakhova N.V."/>
            <person name="Tyazhelova T.V."/>
            <person name="Vasina D.V."/>
        </authorList>
    </citation>
    <scope>NUCLEOTIDE SEQUENCE [LARGE SCALE GENOMIC DNA]</scope>
    <source>
        <strain evidence="3 4">LE-BIN_3174</strain>
    </source>
</reference>
<gene>
    <name evidence="3" type="ORF">EIP91_011739</name>
</gene>
<evidence type="ECO:0000256" key="1">
    <source>
        <dbReference type="PIRSR" id="PIRSR600246-1"/>
    </source>
</evidence>
<organism evidence="3 4">
    <name type="scientific">Steccherinum ochraceum</name>
    <dbReference type="NCBI Taxonomy" id="92696"/>
    <lineage>
        <taxon>Eukaryota</taxon>
        <taxon>Fungi</taxon>
        <taxon>Dikarya</taxon>
        <taxon>Basidiomycota</taxon>
        <taxon>Agaricomycotina</taxon>
        <taxon>Agaricomycetes</taxon>
        <taxon>Polyporales</taxon>
        <taxon>Steccherinaceae</taxon>
        <taxon>Steccherinum</taxon>
    </lineage>
</organism>
<dbReference type="GO" id="GO:0051604">
    <property type="term" value="P:protein maturation"/>
    <property type="evidence" value="ECO:0007669"/>
    <property type="project" value="TreeGrafter"/>
</dbReference>
<dbReference type="GO" id="GO:0005737">
    <property type="term" value="C:cytoplasm"/>
    <property type="evidence" value="ECO:0007669"/>
    <property type="project" value="TreeGrafter"/>
</dbReference>
<proteinExistence type="predicted"/>
<dbReference type="OrthoDB" id="77601at2759"/>
<feature type="site" description="Cleavage; by autolysis" evidence="2">
    <location>
        <begin position="183"/>
        <end position="184"/>
    </location>
</feature>
<keyword evidence="4" id="KW-1185">Reference proteome</keyword>
<feature type="active site" description="Nucleophile" evidence="1">
    <location>
        <position position="184"/>
    </location>
</feature>
<dbReference type="Proteomes" id="UP000292702">
    <property type="component" value="Unassembled WGS sequence"/>
</dbReference>
<protein>
    <recommendedName>
        <fullName evidence="5">Taspase, threonine aspartase, 1</fullName>
    </recommendedName>
</protein>
<dbReference type="EMBL" id="RWJN01000008">
    <property type="protein sequence ID" value="TCD71261.1"/>
    <property type="molecule type" value="Genomic_DNA"/>
</dbReference>
<evidence type="ECO:0000313" key="4">
    <source>
        <dbReference type="Proteomes" id="UP000292702"/>
    </source>
</evidence>
<dbReference type="SUPFAM" id="SSF56235">
    <property type="entry name" value="N-terminal nucleophile aminohydrolases (Ntn hydrolases)"/>
    <property type="match status" value="1"/>
</dbReference>
<dbReference type="InterPro" id="IPR029055">
    <property type="entry name" value="Ntn_hydrolases_N"/>
</dbReference>